<dbReference type="SUPFAM" id="SSF52540">
    <property type="entry name" value="P-loop containing nucleoside triphosphate hydrolases"/>
    <property type="match status" value="1"/>
</dbReference>
<comment type="caution">
    <text evidence="8">The sequence shown here is derived from an EMBL/GenBank/DDBJ whole genome shotgun (WGS) entry which is preliminary data.</text>
</comment>
<feature type="compositionally biased region" description="Basic and acidic residues" evidence="6">
    <location>
        <begin position="269"/>
        <end position="280"/>
    </location>
</feature>
<dbReference type="InterPro" id="IPR019734">
    <property type="entry name" value="TPR_rpt"/>
</dbReference>
<evidence type="ECO:0000256" key="3">
    <source>
        <dbReference type="ARBA" id="ARBA00023125"/>
    </source>
</evidence>
<dbReference type="Proteomes" id="UP001050808">
    <property type="component" value="Unassembled WGS sequence"/>
</dbReference>
<dbReference type="PANTHER" id="PTHR47691:SF3">
    <property type="entry name" value="HTH-TYPE TRANSCRIPTIONAL REGULATOR RV0890C-RELATED"/>
    <property type="match status" value="1"/>
</dbReference>
<comment type="similarity">
    <text evidence="1">Belongs to the AfsR/DnrI/RedD regulatory family.</text>
</comment>
<dbReference type="InterPro" id="IPR001867">
    <property type="entry name" value="OmpR/PhoB-type_DNA-bd"/>
</dbReference>
<dbReference type="Pfam" id="PF03704">
    <property type="entry name" value="BTAD"/>
    <property type="match status" value="1"/>
</dbReference>
<dbReference type="SUPFAM" id="SSF46894">
    <property type="entry name" value="C-terminal effector domain of the bipartite response regulators"/>
    <property type="match status" value="1"/>
</dbReference>
<reference evidence="8" key="1">
    <citation type="submission" date="2024-05" db="EMBL/GenBank/DDBJ databases">
        <title>Whole genome shotgun sequence of Streptomyces violascens NBRC 12920.</title>
        <authorList>
            <person name="Komaki H."/>
            <person name="Tamura T."/>
        </authorList>
    </citation>
    <scope>NUCLEOTIDE SEQUENCE</scope>
    <source>
        <strain evidence="8">NBRC 12920</strain>
    </source>
</reference>
<feature type="region of interest" description="Disordered" evidence="6">
    <location>
        <begin position="244"/>
        <end position="361"/>
    </location>
</feature>
<keyword evidence="9" id="KW-1185">Reference proteome</keyword>
<dbReference type="Gene3D" id="1.25.40.10">
    <property type="entry name" value="Tetratricopeptide repeat domain"/>
    <property type="match status" value="2"/>
</dbReference>
<evidence type="ECO:0000313" key="8">
    <source>
        <dbReference type="EMBL" id="GHI41496.1"/>
    </source>
</evidence>
<organism evidence="8 9">
    <name type="scientific">Streptomyces violascens</name>
    <dbReference type="NCBI Taxonomy" id="67381"/>
    <lineage>
        <taxon>Bacteria</taxon>
        <taxon>Bacillati</taxon>
        <taxon>Actinomycetota</taxon>
        <taxon>Actinomycetes</taxon>
        <taxon>Kitasatosporales</taxon>
        <taxon>Streptomycetaceae</taxon>
        <taxon>Streptomyces</taxon>
    </lineage>
</organism>
<feature type="compositionally biased region" description="Polar residues" evidence="6">
    <location>
        <begin position="317"/>
        <end position="339"/>
    </location>
</feature>
<accession>A0ABQ3QW54</accession>
<dbReference type="InterPro" id="IPR036388">
    <property type="entry name" value="WH-like_DNA-bd_sf"/>
</dbReference>
<keyword evidence="4" id="KW-0802">TPR repeat</keyword>
<dbReference type="PANTHER" id="PTHR47691">
    <property type="entry name" value="REGULATOR-RELATED"/>
    <property type="match status" value="1"/>
</dbReference>
<evidence type="ECO:0000313" key="9">
    <source>
        <dbReference type="Proteomes" id="UP001050808"/>
    </source>
</evidence>
<feature type="repeat" description="TPR" evidence="4">
    <location>
        <begin position="958"/>
        <end position="991"/>
    </location>
</feature>
<dbReference type="RefSeq" id="WP_226599992.1">
    <property type="nucleotide sequence ID" value="NZ_BMUA01000017.1"/>
</dbReference>
<proteinExistence type="inferred from homology"/>
<evidence type="ECO:0000259" key="7">
    <source>
        <dbReference type="PROSITE" id="PS51755"/>
    </source>
</evidence>
<dbReference type="EMBL" id="BNDY01000017">
    <property type="protein sequence ID" value="GHI41496.1"/>
    <property type="molecule type" value="Genomic_DNA"/>
</dbReference>
<evidence type="ECO:0000256" key="4">
    <source>
        <dbReference type="PROSITE-ProRule" id="PRU00339"/>
    </source>
</evidence>
<feature type="domain" description="OmpR/PhoB-type" evidence="7">
    <location>
        <begin position="1"/>
        <end position="93"/>
    </location>
</feature>
<evidence type="ECO:0000256" key="6">
    <source>
        <dbReference type="SAM" id="MobiDB-lite"/>
    </source>
</evidence>
<dbReference type="InterPro" id="IPR016032">
    <property type="entry name" value="Sig_transdc_resp-reg_C-effctor"/>
</dbReference>
<gene>
    <name evidence="8" type="ORF">Sviol_59040</name>
</gene>
<feature type="DNA-binding region" description="OmpR/PhoB-type" evidence="5">
    <location>
        <begin position="1"/>
        <end position="93"/>
    </location>
</feature>
<dbReference type="PROSITE" id="PS51755">
    <property type="entry name" value="OMPR_PHOB"/>
    <property type="match status" value="1"/>
</dbReference>
<protein>
    <recommendedName>
        <fullName evidence="7">OmpR/PhoB-type domain-containing protein</fullName>
    </recommendedName>
</protein>
<dbReference type="SUPFAM" id="SSF48452">
    <property type="entry name" value="TPR-like"/>
    <property type="match status" value="2"/>
</dbReference>
<dbReference type="InterPro" id="IPR027417">
    <property type="entry name" value="P-loop_NTPase"/>
</dbReference>
<keyword evidence="2" id="KW-0902">Two-component regulatory system</keyword>
<dbReference type="InterPro" id="IPR049945">
    <property type="entry name" value="AAA_22"/>
</dbReference>
<keyword evidence="3 5" id="KW-0238">DNA-binding</keyword>
<dbReference type="PRINTS" id="PR00364">
    <property type="entry name" value="DISEASERSIST"/>
</dbReference>
<dbReference type="InterPro" id="IPR011990">
    <property type="entry name" value="TPR-like_helical_dom_sf"/>
</dbReference>
<name>A0ABQ3QW54_9ACTN</name>
<evidence type="ECO:0000256" key="1">
    <source>
        <dbReference type="ARBA" id="ARBA00005820"/>
    </source>
</evidence>
<dbReference type="Gene3D" id="3.40.50.300">
    <property type="entry name" value="P-loop containing nucleotide triphosphate hydrolases"/>
    <property type="match status" value="1"/>
</dbReference>
<feature type="region of interest" description="Disordered" evidence="6">
    <location>
        <begin position="647"/>
        <end position="671"/>
    </location>
</feature>
<evidence type="ECO:0000256" key="5">
    <source>
        <dbReference type="PROSITE-ProRule" id="PRU01091"/>
    </source>
</evidence>
<dbReference type="InterPro" id="IPR005158">
    <property type="entry name" value="BTAD"/>
</dbReference>
<dbReference type="SMART" id="SM00862">
    <property type="entry name" value="Trans_reg_C"/>
    <property type="match status" value="1"/>
</dbReference>
<dbReference type="SMART" id="SM01043">
    <property type="entry name" value="BTAD"/>
    <property type="match status" value="1"/>
</dbReference>
<dbReference type="Gene3D" id="1.10.10.10">
    <property type="entry name" value="Winged helix-like DNA-binding domain superfamily/Winged helix DNA-binding domain"/>
    <property type="match status" value="1"/>
</dbReference>
<dbReference type="CDD" id="cd15831">
    <property type="entry name" value="BTAD"/>
    <property type="match status" value="1"/>
</dbReference>
<dbReference type="PROSITE" id="PS50005">
    <property type="entry name" value="TPR"/>
    <property type="match status" value="1"/>
</dbReference>
<dbReference type="Pfam" id="PF13401">
    <property type="entry name" value="AAA_22"/>
    <property type="match status" value="1"/>
</dbReference>
<evidence type="ECO:0000256" key="2">
    <source>
        <dbReference type="ARBA" id="ARBA00023012"/>
    </source>
</evidence>
<dbReference type="PROSITE" id="PS50293">
    <property type="entry name" value="TPR_REGION"/>
    <property type="match status" value="1"/>
</dbReference>
<sequence length="1207" mass="128782">MLRYRVLGPTQALRPDGSEARLGGTRLRALLAALAVGAGRAVPQSVLIAQVWGEGDAPPADEVAAVQALVGRLRRLLGPDAVESVPGGYRLAAHTDEIDLFRFERLAAEGATALAAGDAEHAAGLLDDALTLWHGPALADLPGREGDPLVVRVERHRADARRNRLAAEVELGRAESALGELTALAASAPLDEPLQALHIRALRAAGRPAEALAAYESVRAALSERLGTNPGPELQSLHAELLNPARGGEGAGTGAPHTWSSHMAGPHTGTRDTASDHMGSHDMVSPHMGPPDMAPNHLGSPHTASPDMAPPHMAPSHTGSSPTASSHIASNGMGSSRTGSAHLASPQADPEPSPLRPPGNLRARLTSFVGRESDVRVLHDDLRQARLITLTGAGGAGKTRLAVEAADAVAGEWGDGVWLVELAPVRDAVSLAEAVLTALGARETRLVGPAETTPRDPVAQLLAHCGRLRMLIVLDNCEQVVEAAAALVQELLTACPDVTVLATSREPLGVPGERVMAIGPLPHESALRLFGQRGAAARPGFRADDDPDAVTEICRRLDGLPLALELAAARLRLFTPRQIADRLDDRFRLLNTGPRTSRTLQPRQQTLRAVVDWSWDLLDAPERAVLRRLAVFAGGFALPEAEAVCADPEEAGPEARGPEKPSPRKQGAGVGPADVLDLLGSLIDKSLVTAAPGGEGATMRYRLLETVAEYAAQRLDEAGERAEVELRHLVTYRELVRRGEAALRGPRQHEVIERLEAEHDNVRAALSTAVGCGHEQDGLCLVLAMAWFWQLRGHQADARSWSGAVAELGPDPFAESVRPAVALADRCTDSPPPWSEEQLWEARRGVRLMMFAASGGGDTELNSPETVAYLRRIVRAYGPGLPQNSRQPGSLWYFARLLTGEFTGFDRVVDEMVADARQHGDPWDLAFALLLRAKLLDGSDAEDALALFEGVGDPWGIAESLSARGESYVREGRYQEAAKDFERALESVTQMGAHAQVSVFKGKLASVRLEVAGTPAEREAAERLLSEAAEESRQSPEESLGTARTLLAQHFGRTGRTGAARRQLRLMEAEFTPVTPDLFRGLVAGMHGWVDCLDGKYVDAQDRIQEAVRHLESQAYLVAPNLILSQFLSAAWAKAGLGAAADGARLLGAYDRNSNGRDSFGFRPLPAEPETRRQAEAALRAALAPAAYERAYAEGADLDVRRAAALV</sequence>